<proteinExistence type="predicted"/>
<dbReference type="InterPro" id="IPR001279">
    <property type="entry name" value="Metallo-B-lactamas"/>
</dbReference>
<dbReference type="Pfam" id="PF03772">
    <property type="entry name" value="Competence"/>
    <property type="match status" value="1"/>
</dbReference>
<keyword evidence="2" id="KW-1003">Cell membrane</keyword>
<evidence type="ECO:0000256" key="8">
    <source>
        <dbReference type="SAM" id="SignalP"/>
    </source>
</evidence>
<dbReference type="SMART" id="SM00849">
    <property type="entry name" value="Lactamase_B"/>
    <property type="match status" value="1"/>
</dbReference>
<accession>A0A0T6LKX4</accession>
<dbReference type="STRING" id="76728.AQ490_10890"/>
<feature type="transmembrane region" description="Helical" evidence="7">
    <location>
        <begin position="192"/>
        <end position="211"/>
    </location>
</feature>
<feature type="transmembrane region" description="Helical" evidence="7">
    <location>
        <begin position="301"/>
        <end position="321"/>
    </location>
</feature>
<feature type="transmembrane region" description="Helical" evidence="7">
    <location>
        <begin position="256"/>
        <end position="272"/>
    </location>
</feature>
<dbReference type="eggNOG" id="COG0658">
    <property type="taxonomic scope" value="Bacteria"/>
</dbReference>
<feature type="domain" description="Metallo-beta-lactamase" evidence="9">
    <location>
        <begin position="494"/>
        <end position="689"/>
    </location>
</feature>
<comment type="caution">
    <text evidence="10">The sequence shown here is derived from an EMBL/GenBank/DDBJ whole genome shotgun (WGS) entry which is preliminary data.</text>
</comment>
<feature type="chain" id="PRO_5038356556" description="Metallo-beta-lactamase domain-containing protein" evidence="8">
    <location>
        <begin position="20"/>
        <end position="735"/>
    </location>
</feature>
<dbReference type="PANTHER" id="PTHR30619:SF1">
    <property type="entry name" value="RECOMBINATION PROTEIN 2"/>
    <property type="match status" value="1"/>
</dbReference>
<dbReference type="PANTHER" id="PTHR30619">
    <property type="entry name" value="DNA INTERNALIZATION/COMPETENCE PROTEIN COMEC/REC2"/>
    <property type="match status" value="1"/>
</dbReference>
<keyword evidence="4 7" id="KW-1133">Transmembrane helix</keyword>
<evidence type="ECO:0000259" key="9">
    <source>
        <dbReference type="SMART" id="SM00849"/>
    </source>
</evidence>
<dbReference type="SUPFAM" id="SSF56281">
    <property type="entry name" value="Metallo-hydrolase/oxidoreductase"/>
    <property type="match status" value="1"/>
</dbReference>
<feature type="transmembrane region" description="Helical" evidence="7">
    <location>
        <begin position="231"/>
        <end position="250"/>
    </location>
</feature>
<evidence type="ECO:0000256" key="6">
    <source>
        <dbReference type="SAM" id="MobiDB-lite"/>
    </source>
</evidence>
<dbReference type="Proteomes" id="UP000050867">
    <property type="component" value="Unassembled WGS sequence"/>
</dbReference>
<evidence type="ECO:0000313" key="11">
    <source>
        <dbReference type="Proteomes" id="UP000050867"/>
    </source>
</evidence>
<reference evidence="10 11" key="1">
    <citation type="submission" date="2015-10" db="EMBL/GenBank/DDBJ databases">
        <title>Draft genome sequence of pyrrolomycin-producing Streptomyces vitaminophilus.</title>
        <authorList>
            <person name="Graham D.E."/>
            <person name="Mahan K.M."/>
            <person name="Klingeman D.M."/>
            <person name="Hettich R.L."/>
            <person name="Parry R.J."/>
        </authorList>
    </citation>
    <scope>NUCLEOTIDE SEQUENCE [LARGE SCALE GENOMIC DNA]</scope>
    <source>
        <strain evidence="10 11">ATCC 31673</strain>
    </source>
</reference>
<dbReference type="Gene3D" id="3.60.15.10">
    <property type="entry name" value="Ribonuclease Z/Hydroxyacylglutathione hydrolase-like"/>
    <property type="match status" value="1"/>
</dbReference>
<evidence type="ECO:0000256" key="2">
    <source>
        <dbReference type="ARBA" id="ARBA00022475"/>
    </source>
</evidence>
<feature type="transmembrane region" description="Helical" evidence="7">
    <location>
        <begin position="367"/>
        <end position="389"/>
    </location>
</feature>
<keyword evidence="8" id="KW-0732">Signal</keyword>
<keyword evidence="5 7" id="KW-0472">Membrane</keyword>
<protein>
    <recommendedName>
        <fullName evidence="9">Metallo-beta-lactamase domain-containing protein</fullName>
    </recommendedName>
</protein>
<dbReference type="InterPro" id="IPR035681">
    <property type="entry name" value="ComA-like_MBL"/>
</dbReference>
<dbReference type="InterPro" id="IPR004477">
    <property type="entry name" value="ComEC_N"/>
</dbReference>
<feature type="transmembrane region" description="Helical" evidence="7">
    <location>
        <begin position="279"/>
        <end position="295"/>
    </location>
</feature>
<feature type="signal peptide" evidence="8">
    <location>
        <begin position="1"/>
        <end position="19"/>
    </location>
</feature>
<dbReference type="NCBIfam" id="TIGR00360">
    <property type="entry name" value="ComEC_N-term"/>
    <property type="match status" value="1"/>
</dbReference>
<evidence type="ECO:0000256" key="3">
    <source>
        <dbReference type="ARBA" id="ARBA00022692"/>
    </source>
</evidence>
<dbReference type="Pfam" id="PF00753">
    <property type="entry name" value="Lactamase_B"/>
    <property type="match status" value="1"/>
</dbReference>
<comment type="subcellular location">
    <subcellularLocation>
        <location evidence="1">Cell membrane</location>
        <topology evidence="1">Multi-pass membrane protein</topology>
    </subcellularLocation>
</comment>
<feature type="region of interest" description="Disordered" evidence="6">
    <location>
        <begin position="47"/>
        <end position="66"/>
    </location>
</feature>
<dbReference type="eggNOG" id="COG2333">
    <property type="taxonomic scope" value="Bacteria"/>
</dbReference>
<feature type="transmembrane region" description="Helical" evidence="7">
    <location>
        <begin position="333"/>
        <end position="355"/>
    </location>
</feature>
<organism evidence="10 11">
    <name type="scientific">Wenjunlia vitaminophila</name>
    <name type="common">Streptomyces vitaminophilus</name>
    <dbReference type="NCBI Taxonomy" id="76728"/>
    <lineage>
        <taxon>Bacteria</taxon>
        <taxon>Bacillati</taxon>
        <taxon>Actinomycetota</taxon>
        <taxon>Actinomycetes</taxon>
        <taxon>Kitasatosporales</taxon>
        <taxon>Streptomycetaceae</taxon>
        <taxon>Wenjunlia</taxon>
    </lineage>
</organism>
<feature type="transmembrane region" description="Helical" evidence="7">
    <location>
        <begin position="453"/>
        <end position="471"/>
    </location>
</feature>
<sequence length="735" mass="75741">MSRICAVALLCGAASAVVAAGHAADLHRGPLPRLAAQHARVGVEFTVTTDPRGPRPSAEGAAGRGQAVVEATARRVDGPDGVTRVRTPVLVVARGPGAEGWLSLLPSARVVAEGRLGEGDGRVAAVLHVSGAPRICAPPNRIQRIAGELRSGLREATDGLSPDARALVPGLAVGDTSRMPPELVEDFRATDLSHLLAVSGANLSILLFVLVGPPGRAARAERGGLAPRLGVPLRVTAVLGGLLTLGFVVLCRPDPSVLRAAACGLITLVAIGTGRRRSLVPALAAAVLLLVLFLPRLARSYGFLLSVLATAALLVLAPRWSRVLRDRGVPGRLAEVVAAAAAAQVVCAPVVAVMAARVSLVAIPCNLLAELAVAPATVLAFAALAAAPVAMPLARWLAWLAGWPAEWIAAVARTGAGLPGAQVDWPGGWAGGLALAVVTVAGVLTARRLLHSAVLSAVVVLVLVAAVLRPVPLPRVLSGWPPGEWRIAACDVGQGDAIVLSAGRGSAVVVDTGPDPRAVDACLRDLSVTRVPLVVLSHFHADHVAGLPGVLRGRAVGAVQTTGWEVGPPERRAPVERQAATADLTVLRATAGEARSVGPLSWRVLWPPPSVPLDQEPNNTSVVMLVRVAGLTALLLGDLEPWAQRRLLAALPDLPRVDVLKVAHHGSAHQDPDLLRRLRPRIALVSAGRENPYGHPSPRTVAALRALGSTVLRTDTDGSVAVLGSGGSLRAVTRR</sequence>
<feature type="transmembrane region" description="Helical" evidence="7">
    <location>
        <begin position="428"/>
        <end position="446"/>
    </location>
</feature>
<evidence type="ECO:0000256" key="4">
    <source>
        <dbReference type="ARBA" id="ARBA00022989"/>
    </source>
</evidence>
<dbReference type="GO" id="GO:0005886">
    <property type="term" value="C:plasma membrane"/>
    <property type="evidence" value="ECO:0007669"/>
    <property type="project" value="UniProtKB-SubCell"/>
</dbReference>
<evidence type="ECO:0000256" key="5">
    <source>
        <dbReference type="ARBA" id="ARBA00023136"/>
    </source>
</evidence>
<evidence type="ECO:0000256" key="1">
    <source>
        <dbReference type="ARBA" id="ARBA00004651"/>
    </source>
</evidence>
<dbReference type="EMBL" id="LLZU01000039">
    <property type="protein sequence ID" value="KRV46736.1"/>
    <property type="molecule type" value="Genomic_DNA"/>
</dbReference>
<gene>
    <name evidence="10" type="ORF">AQ490_10890</name>
</gene>
<evidence type="ECO:0000313" key="10">
    <source>
        <dbReference type="EMBL" id="KRV46736.1"/>
    </source>
</evidence>
<keyword evidence="11" id="KW-1185">Reference proteome</keyword>
<dbReference type="AlphaFoldDB" id="A0A0T6LKX4"/>
<dbReference type="InterPro" id="IPR036866">
    <property type="entry name" value="RibonucZ/Hydroxyglut_hydro"/>
</dbReference>
<dbReference type="InterPro" id="IPR052159">
    <property type="entry name" value="Competence_DNA_uptake"/>
</dbReference>
<evidence type="ECO:0000256" key="7">
    <source>
        <dbReference type="SAM" id="Phobius"/>
    </source>
</evidence>
<dbReference type="CDD" id="cd07731">
    <property type="entry name" value="ComA-like_MBL-fold"/>
    <property type="match status" value="1"/>
</dbReference>
<name>A0A0T6LKX4_WENVI</name>
<keyword evidence="3 7" id="KW-0812">Transmembrane</keyword>